<feature type="domain" description="Lipid-binding serum glycoprotein C-terminal" evidence="10">
    <location>
        <begin position="291"/>
        <end position="494"/>
    </location>
</feature>
<dbReference type="Gene3D" id="3.15.10.10">
    <property type="entry name" value="Bactericidal permeability-increasing protein, domain 1"/>
    <property type="match status" value="1"/>
</dbReference>
<feature type="domain" description="Lipid-binding serum glycoprotein N-terminal" evidence="9">
    <location>
        <begin position="56"/>
        <end position="276"/>
    </location>
</feature>
<keyword evidence="7" id="KW-0391">Immunity</keyword>
<dbReference type="FunFam" id="3.15.20.10:FF:000001">
    <property type="entry name" value="Phospholipid transfer protein"/>
    <property type="match status" value="1"/>
</dbReference>
<evidence type="ECO:0000256" key="7">
    <source>
        <dbReference type="RuleBase" id="RU369039"/>
    </source>
</evidence>
<comment type="similarity">
    <text evidence="2">Belongs to the BPI/LBP/Plunc superfamily. BPI/LBP family.</text>
</comment>
<dbReference type="SMART" id="SM00328">
    <property type="entry name" value="BPI1"/>
    <property type="match status" value="1"/>
</dbReference>
<dbReference type="AlphaFoldDB" id="A0AAN8QFE7"/>
<dbReference type="GO" id="GO:0005615">
    <property type="term" value="C:extracellular space"/>
    <property type="evidence" value="ECO:0007669"/>
    <property type="project" value="UniProtKB-UniRule"/>
</dbReference>
<evidence type="ECO:0000313" key="11">
    <source>
        <dbReference type="EMBL" id="KAK6303664.1"/>
    </source>
</evidence>
<protein>
    <recommendedName>
        <fullName evidence="7">Bactericidal permeability-increasing protein</fullName>
        <shortName evidence="7">BPI</shortName>
    </recommendedName>
</protein>
<evidence type="ECO:0000256" key="3">
    <source>
        <dbReference type="ARBA" id="ARBA00022525"/>
    </source>
</evidence>
<feature type="signal peptide" evidence="8">
    <location>
        <begin position="1"/>
        <end position="47"/>
    </location>
</feature>
<feature type="disulfide bond" evidence="6">
    <location>
        <begin position="180"/>
        <end position="219"/>
    </location>
</feature>
<dbReference type="PANTHER" id="PTHR10504">
    <property type="entry name" value="BACTERICIDAL PERMEABILITY-INCREASING BPI PROTEIN-RELATED"/>
    <property type="match status" value="1"/>
</dbReference>
<dbReference type="PANTHER" id="PTHR10504:SF132">
    <property type="entry name" value="BACTERICIDAL PERMEABILITY-INCREASING PROTEIN"/>
    <property type="match status" value="1"/>
</dbReference>
<dbReference type="EMBL" id="JAGTTL010000024">
    <property type="protein sequence ID" value="KAK6303664.1"/>
    <property type="molecule type" value="Genomic_DNA"/>
</dbReference>
<dbReference type="InterPro" id="IPR001124">
    <property type="entry name" value="Lipid-bd_serum_glycop_C"/>
</dbReference>
<evidence type="ECO:0000256" key="4">
    <source>
        <dbReference type="ARBA" id="ARBA00023157"/>
    </source>
</evidence>
<keyword evidence="7 8" id="KW-0732">Signal</keyword>
<dbReference type="InterPro" id="IPR017943">
    <property type="entry name" value="Bactericidal_perm-incr_a/b_dom"/>
</dbReference>
<comment type="function">
    <text evidence="7">The cytotoxic action of BPI is limited to many species of Gram-negative bacteria; this specificity may be explained by a strong affinity of the very basic N-terminal half for the negatively charged lipopolysaccharides that are unique to the Gram-negative bacterial outer envelope.</text>
</comment>
<evidence type="ECO:0000256" key="5">
    <source>
        <dbReference type="ARBA" id="ARBA00023180"/>
    </source>
</evidence>
<dbReference type="InterPro" id="IPR030675">
    <property type="entry name" value="BPI/LBP"/>
</dbReference>
<evidence type="ECO:0000256" key="8">
    <source>
        <dbReference type="SAM" id="SignalP"/>
    </source>
</evidence>
<keyword evidence="4 6" id="KW-1015">Disulfide bond</keyword>
<feature type="chain" id="PRO_5042863508" description="Bactericidal permeability-increasing protein" evidence="8">
    <location>
        <begin position="48"/>
        <end position="515"/>
    </location>
</feature>
<evidence type="ECO:0000259" key="9">
    <source>
        <dbReference type="SMART" id="SM00328"/>
    </source>
</evidence>
<dbReference type="GO" id="GO:0045087">
    <property type="term" value="P:innate immune response"/>
    <property type="evidence" value="ECO:0007669"/>
    <property type="project" value="UniProtKB-UniRule"/>
</dbReference>
<keyword evidence="7" id="KW-0399">Innate immunity</keyword>
<dbReference type="Pfam" id="PF02886">
    <property type="entry name" value="LBP_BPI_CETP_C"/>
    <property type="match status" value="1"/>
</dbReference>
<dbReference type="GO" id="GO:0008289">
    <property type="term" value="F:lipid binding"/>
    <property type="evidence" value="ECO:0007669"/>
    <property type="project" value="InterPro"/>
</dbReference>
<evidence type="ECO:0000256" key="6">
    <source>
        <dbReference type="PIRSR" id="PIRSR002417-50"/>
    </source>
</evidence>
<evidence type="ECO:0000259" key="10">
    <source>
        <dbReference type="SMART" id="SM00329"/>
    </source>
</evidence>
<comment type="domain">
    <text evidence="7">The N- and C-terminal barrels adopt an identical fold despite having only 13% of conserved residues.</text>
</comment>
<sequence length="515" mass="56625">MQENKEQRPYFMNYSHSIYTRASNQPRALSMLSLLILLLNLTNHAFGENPAIKAILTNKGLQYGSHIGADWMQEKIWSMIIPDISGGVDIGIGTVHYVLDGISVSGCDVPEPSVEFYEGVGLKTGISGFSISMKGNWHTRFGIISDGGSFDLAVFNVDVTSVVQLGSDYSGHISISSENCDARISKASITFHGGASFIFQPFVTLFKDQMTALIEEKICPMVEEHVTDLDQHLAEMQVSFKVNSALVLDIPLTNPPLVESIGLGLDLKGEFYSVQSHTDPPFKAEHFDLPKDDGHMLSLGLSEFTVNSASYGYFSAGLLQAKINDSMIPKTSPFRLNTTSFGPLIPQLPKLFPNMLMELQVYARDVPMFSFQADKVTQEFPGAIKAFAIQPNASRTPLFNLNVDSIFRGMIRISEEKLQGLMKLNNFTLTLASSEVGTFQTAALEKIVKMGVEVSVLAKLNAKLEEGIALPTMHHIHLVNPVLKIQQGFVSIASDLDVKSAERESISEGIYPYQL</sequence>
<reference evidence="11 12" key="1">
    <citation type="submission" date="2021-04" db="EMBL/GenBank/DDBJ databases">
        <authorList>
            <person name="De Guttry C."/>
            <person name="Zahm M."/>
            <person name="Klopp C."/>
            <person name="Cabau C."/>
            <person name="Louis A."/>
            <person name="Berthelot C."/>
            <person name="Parey E."/>
            <person name="Roest Crollius H."/>
            <person name="Montfort J."/>
            <person name="Robinson-Rechavi M."/>
            <person name="Bucao C."/>
            <person name="Bouchez O."/>
            <person name="Gislard M."/>
            <person name="Lluch J."/>
            <person name="Milhes M."/>
            <person name="Lampietro C."/>
            <person name="Lopez Roques C."/>
            <person name="Donnadieu C."/>
            <person name="Braasch I."/>
            <person name="Desvignes T."/>
            <person name="Postlethwait J."/>
            <person name="Bobe J."/>
            <person name="Wedekind C."/>
            <person name="Guiguen Y."/>
        </authorList>
    </citation>
    <scope>NUCLEOTIDE SEQUENCE [LARGE SCALE GENOMIC DNA]</scope>
    <source>
        <strain evidence="11">Cs_M1</strain>
        <tissue evidence="11">Blood</tissue>
    </source>
</reference>
<accession>A0AAN8QFE7</accession>
<evidence type="ECO:0000256" key="2">
    <source>
        <dbReference type="ARBA" id="ARBA00007292"/>
    </source>
</evidence>
<dbReference type="SMART" id="SM00329">
    <property type="entry name" value="BPI2"/>
    <property type="match status" value="1"/>
</dbReference>
<dbReference type="Gene3D" id="3.15.20.10">
    <property type="entry name" value="Bactericidal permeability-increasing protein, domain 2"/>
    <property type="match status" value="1"/>
</dbReference>
<dbReference type="InterPro" id="IPR032942">
    <property type="entry name" value="BPI/LBP/Plunc"/>
</dbReference>
<dbReference type="SUPFAM" id="SSF55394">
    <property type="entry name" value="Bactericidal permeability-increasing protein, BPI"/>
    <property type="match status" value="2"/>
</dbReference>
<comment type="subunit">
    <text evidence="7">Monomer. Homodimer; disulfide-linked.</text>
</comment>
<dbReference type="FunFam" id="3.15.10.10:FF:000001">
    <property type="entry name" value="phospholipid transfer protein-like"/>
    <property type="match status" value="1"/>
</dbReference>
<keyword evidence="5 7" id="KW-0325">Glycoprotein</keyword>
<dbReference type="InterPro" id="IPR017942">
    <property type="entry name" value="Lipid-bd_serum_glycop_N"/>
</dbReference>
<evidence type="ECO:0000313" key="12">
    <source>
        <dbReference type="Proteomes" id="UP001356427"/>
    </source>
</evidence>
<keyword evidence="12" id="KW-1185">Reference proteome</keyword>
<keyword evidence="7" id="KW-0929">Antimicrobial</keyword>
<dbReference type="Proteomes" id="UP001356427">
    <property type="component" value="Unassembled WGS sequence"/>
</dbReference>
<dbReference type="GO" id="GO:0050829">
    <property type="term" value="P:defense response to Gram-negative bacterium"/>
    <property type="evidence" value="ECO:0007669"/>
    <property type="project" value="UniProtKB-UniRule"/>
</dbReference>
<comment type="domain">
    <text evidence="7">The N-terminal region may be exposed to the interior of the granule, whereas the C-terminal portion may be embedded in the membrane. During phagocytosis and degranulation, proteases may be released and activated and cleave BPI at the junction of the N- and C-terminal portions of the molecule, providing controlled release of the N-terminal antibacterial fragment when bacteria are ingested.</text>
</comment>
<dbReference type="PIRSF" id="PIRSF002417">
    <property type="entry name" value="Lipid_binding_protein"/>
    <property type="match status" value="1"/>
</dbReference>
<dbReference type="Pfam" id="PF01273">
    <property type="entry name" value="LBP_BPI_CETP"/>
    <property type="match status" value="1"/>
</dbReference>
<gene>
    <name evidence="11" type="ORF">J4Q44_G00261180</name>
</gene>
<name>A0AAN8QFE7_9TELE</name>
<organism evidence="11 12">
    <name type="scientific">Coregonus suidteri</name>
    <dbReference type="NCBI Taxonomy" id="861788"/>
    <lineage>
        <taxon>Eukaryota</taxon>
        <taxon>Metazoa</taxon>
        <taxon>Chordata</taxon>
        <taxon>Craniata</taxon>
        <taxon>Vertebrata</taxon>
        <taxon>Euteleostomi</taxon>
        <taxon>Actinopterygii</taxon>
        <taxon>Neopterygii</taxon>
        <taxon>Teleostei</taxon>
        <taxon>Protacanthopterygii</taxon>
        <taxon>Salmoniformes</taxon>
        <taxon>Salmonidae</taxon>
        <taxon>Coregoninae</taxon>
        <taxon>Coregonus</taxon>
    </lineage>
</organism>
<comment type="caution">
    <text evidence="11">The sequence shown here is derived from an EMBL/GenBank/DDBJ whole genome shotgun (WGS) entry which is preliminary data.</text>
</comment>
<proteinExistence type="inferred from homology"/>
<evidence type="ECO:0000256" key="1">
    <source>
        <dbReference type="ARBA" id="ARBA00004613"/>
    </source>
</evidence>
<keyword evidence="7" id="KW-0044">Antibiotic</keyword>
<comment type="subcellular location">
    <subcellularLocation>
        <location evidence="1 7">Secreted</location>
    </subcellularLocation>
</comment>
<keyword evidence="3 7" id="KW-0964">Secreted</keyword>